<keyword evidence="5 12" id="KW-0812">Transmembrane</keyword>
<evidence type="ECO:0000313" key="15">
    <source>
        <dbReference type="EMBL" id="PTX18227.1"/>
    </source>
</evidence>
<dbReference type="InterPro" id="IPR000531">
    <property type="entry name" value="Beta-barrel_TonB"/>
</dbReference>
<evidence type="ECO:0000313" key="16">
    <source>
        <dbReference type="Proteomes" id="UP000244225"/>
    </source>
</evidence>
<evidence type="ECO:0000256" key="3">
    <source>
        <dbReference type="ARBA" id="ARBA00022452"/>
    </source>
</evidence>
<organism evidence="15 16">
    <name type="scientific">Pontibacter mucosus</name>
    <dbReference type="NCBI Taxonomy" id="1649266"/>
    <lineage>
        <taxon>Bacteria</taxon>
        <taxon>Pseudomonadati</taxon>
        <taxon>Bacteroidota</taxon>
        <taxon>Cytophagia</taxon>
        <taxon>Cytophagales</taxon>
        <taxon>Hymenobacteraceae</taxon>
        <taxon>Pontibacter</taxon>
    </lineage>
</organism>
<keyword evidence="2 12" id="KW-0813">Transport</keyword>
<dbReference type="Pfam" id="PF13715">
    <property type="entry name" value="CarbopepD_reg_2"/>
    <property type="match status" value="1"/>
</dbReference>
<evidence type="ECO:0000256" key="9">
    <source>
        <dbReference type="ARBA" id="ARBA00023136"/>
    </source>
</evidence>
<keyword evidence="6" id="KW-0732">Signal</keyword>
<dbReference type="Gene3D" id="2.170.130.10">
    <property type="entry name" value="TonB-dependent receptor, plug domain"/>
    <property type="match status" value="1"/>
</dbReference>
<keyword evidence="10" id="KW-0675">Receptor</keyword>
<name>A0A2T5YFX6_9BACT</name>
<evidence type="ECO:0000256" key="8">
    <source>
        <dbReference type="ARBA" id="ARBA00023077"/>
    </source>
</evidence>
<dbReference type="SUPFAM" id="SSF49464">
    <property type="entry name" value="Carboxypeptidase regulatory domain-like"/>
    <property type="match status" value="1"/>
</dbReference>
<dbReference type="InterPro" id="IPR012910">
    <property type="entry name" value="Plug_dom"/>
</dbReference>
<dbReference type="Pfam" id="PF07660">
    <property type="entry name" value="STN"/>
    <property type="match status" value="1"/>
</dbReference>
<sequence length="1138" mass="124610">MQLIYRISNYNQERARRLLLWIFSALLLLAAHAVSGANKVVAKTLYDTYVTISARNEPIKNIIAEIERETEFSIAYNSGVFDVNKRISLEVKEESLDKVFQKILQGYNGSVRQLDDTHIVIRVEQPERSNNTPQKGKAAQVPTIIISGVVREENGPALPGVSVHVKGTARGTTTDAEGRFSLEVEQGTTLVFSYIGFLAQEIPAGNAGTLNVVMRPDVKLLNEVVVVGYGTRRRNEVIGAVATVPVTDSNSRTYSNTAEVLQGTVPGVTVVNNGGSPTSSPTFKIRGIGSINDESPLLVVDGVVYNGSINSINPKDIESISVLKDASAAIYGARASGGVVLISTKRGVKGDPKVSINYQQGFQQVGKKLEALNAAEFADVVNKVRAEGNLSPDPAFDPAIFPDARTTKTVWMDEIFQTGKVYDLTASISGGSDKSSFFASGGYRKHEGVLLNTHSNRLSGRINSSFKLRDNLTIGENFSYSLTNGQSGNTSSAQEGTILTAIFYPPNATIYREDGSGRFGGVPAQYSGSFGDVINPVAYLKRLDIDNPVNEVMLNPYLEWDIIPGLKFRSNWSYTRIKNDLKQFNTKITEPGKIFNFNELTQRSSTFTSFLNEQTLQYDWRLGSDHSFNVLVGHTFEKWANESFGVTATGFENELEDLRYLDNSTQAISIGKYSGSGSETALASYLGRLNYAYKGKYLLDATIRRDGTSKLTSKNRWEWYPSLSAGWVLSKEGLLAGVDMISNLKLRASWGKIGNLGVLGNYAFSIPLSKTQGLLGESTTIVPGFAETQLSNPNLKWEVSEQTNIGLDFGLFNEHFTGSLDVFSKVNEQMQLSQVLPGVAGTPSGQIINAGKMKNRGLEAGLTYQNNVGEFSYSLTGNVAFLDNELVELYDGSTSFMTGTRVRSLPMPNIAMVGEAFNSFYGYRTAGLFRSDEEAAAYVNGEGKRYQPNARGGDFRFVDINGDGVINGNDQVVLGNPFPEMSFSLNGNFAYKGFDLNIFFQGVSGNEVFNAVKYTGLNASFPGYNMLSEIKNAWTPQNPDASIPRISYTDANNNFGRISDFYIEDASYLRLKNLTLGYTLPESVLKGIQPRFYLTAQNLFTITDYSGMDPEVGLSNHGLDLGMYPVAKTYLFGVDLTF</sequence>
<dbReference type="InterPro" id="IPR023997">
    <property type="entry name" value="TonB-dep_OMP_SusC/RagA_CS"/>
</dbReference>
<dbReference type="Pfam" id="PF00593">
    <property type="entry name" value="TonB_dep_Rec_b-barrel"/>
    <property type="match status" value="1"/>
</dbReference>
<evidence type="ECO:0000256" key="5">
    <source>
        <dbReference type="ARBA" id="ARBA00022692"/>
    </source>
</evidence>
<dbReference type="PANTHER" id="PTHR30069:SF29">
    <property type="entry name" value="HEMOGLOBIN AND HEMOGLOBIN-HAPTOGLOBIN-BINDING PROTEIN 1-RELATED"/>
    <property type="match status" value="1"/>
</dbReference>
<comment type="similarity">
    <text evidence="12 13">Belongs to the TonB-dependent receptor family.</text>
</comment>
<evidence type="ECO:0000256" key="13">
    <source>
        <dbReference type="RuleBase" id="RU003357"/>
    </source>
</evidence>
<dbReference type="PANTHER" id="PTHR30069">
    <property type="entry name" value="TONB-DEPENDENT OUTER MEMBRANE RECEPTOR"/>
    <property type="match status" value="1"/>
</dbReference>
<keyword evidence="16" id="KW-1185">Reference proteome</keyword>
<dbReference type="InterPro" id="IPR039426">
    <property type="entry name" value="TonB-dep_rcpt-like"/>
</dbReference>
<dbReference type="Gene3D" id="2.40.170.20">
    <property type="entry name" value="TonB-dependent receptor, beta-barrel domain"/>
    <property type="match status" value="1"/>
</dbReference>
<feature type="domain" description="Secretin/TonB short N-terminal" evidence="14">
    <location>
        <begin position="72"/>
        <end position="124"/>
    </location>
</feature>
<dbReference type="GO" id="GO:0009279">
    <property type="term" value="C:cell outer membrane"/>
    <property type="evidence" value="ECO:0007669"/>
    <property type="project" value="UniProtKB-SubCell"/>
</dbReference>
<keyword evidence="9 12" id="KW-0472">Membrane</keyword>
<evidence type="ECO:0000256" key="12">
    <source>
        <dbReference type="PROSITE-ProRule" id="PRU01360"/>
    </source>
</evidence>
<accession>A0A2T5YFX6</accession>
<dbReference type="GO" id="GO:0044718">
    <property type="term" value="P:siderophore transmembrane transport"/>
    <property type="evidence" value="ECO:0007669"/>
    <property type="project" value="TreeGrafter"/>
</dbReference>
<evidence type="ECO:0000256" key="10">
    <source>
        <dbReference type="ARBA" id="ARBA00023170"/>
    </source>
</evidence>
<dbReference type="InterPro" id="IPR023996">
    <property type="entry name" value="TonB-dep_OMP_SusC/RagA"/>
</dbReference>
<dbReference type="NCBIfam" id="TIGR04057">
    <property type="entry name" value="SusC_RagA_signa"/>
    <property type="match status" value="1"/>
</dbReference>
<dbReference type="EMBL" id="QBKI01000006">
    <property type="protein sequence ID" value="PTX18227.1"/>
    <property type="molecule type" value="Genomic_DNA"/>
</dbReference>
<reference evidence="15 16" key="1">
    <citation type="submission" date="2018-04" db="EMBL/GenBank/DDBJ databases">
        <title>Genomic Encyclopedia of Archaeal and Bacterial Type Strains, Phase II (KMG-II): from individual species to whole genera.</title>
        <authorList>
            <person name="Goeker M."/>
        </authorList>
    </citation>
    <scope>NUCLEOTIDE SEQUENCE [LARGE SCALE GENOMIC DNA]</scope>
    <source>
        <strain evidence="15 16">DSM 100162</strain>
    </source>
</reference>
<dbReference type="SUPFAM" id="SSF56935">
    <property type="entry name" value="Porins"/>
    <property type="match status" value="1"/>
</dbReference>
<dbReference type="NCBIfam" id="TIGR04056">
    <property type="entry name" value="OMP_RagA_SusC"/>
    <property type="match status" value="1"/>
</dbReference>
<keyword evidence="8 13" id="KW-0798">TonB box</keyword>
<evidence type="ECO:0000256" key="1">
    <source>
        <dbReference type="ARBA" id="ARBA00004571"/>
    </source>
</evidence>
<protein>
    <submittedName>
        <fullName evidence="15">TonB-linked SusC/RagA family outer membrane protein</fullName>
    </submittedName>
</protein>
<dbReference type="InterPro" id="IPR036942">
    <property type="entry name" value="Beta-barrel_TonB_sf"/>
</dbReference>
<comment type="subcellular location">
    <subcellularLocation>
        <location evidence="1 12">Cell outer membrane</location>
        <topology evidence="1 12">Multi-pass membrane protein</topology>
    </subcellularLocation>
</comment>
<evidence type="ECO:0000256" key="11">
    <source>
        <dbReference type="ARBA" id="ARBA00023237"/>
    </source>
</evidence>
<dbReference type="RefSeq" id="WP_170114095.1">
    <property type="nucleotide sequence ID" value="NZ_QBKI01000006.1"/>
</dbReference>
<keyword evidence="4" id="KW-0410">Iron transport</keyword>
<proteinExistence type="inferred from homology"/>
<dbReference type="PROSITE" id="PS52016">
    <property type="entry name" value="TONB_DEPENDENT_REC_3"/>
    <property type="match status" value="1"/>
</dbReference>
<keyword evidence="3 12" id="KW-1134">Transmembrane beta strand</keyword>
<evidence type="ECO:0000256" key="2">
    <source>
        <dbReference type="ARBA" id="ARBA00022448"/>
    </source>
</evidence>
<dbReference type="InterPro" id="IPR008969">
    <property type="entry name" value="CarboxyPept-like_regulatory"/>
</dbReference>
<dbReference type="Pfam" id="PF07715">
    <property type="entry name" value="Plug"/>
    <property type="match status" value="1"/>
</dbReference>
<keyword evidence="7" id="KW-0408">Iron</keyword>
<gene>
    <name evidence="15" type="ORF">C8N40_10626</name>
</gene>
<dbReference type="InterPro" id="IPR037066">
    <property type="entry name" value="Plug_dom_sf"/>
</dbReference>
<evidence type="ECO:0000256" key="7">
    <source>
        <dbReference type="ARBA" id="ARBA00023004"/>
    </source>
</evidence>
<evidence type="ECO:0000259" key="14">
    <source>
        <dbReference type="SMART" id="SM00965"/>
    </source>
</evidence>
<dbReference type="Proteomes" id="UP000244225">
    <property type="component" value="Unassembled WGS sequence"/>
</dbReference>
<comment type="caution">
    <text evidence="15">The sequence shown here is derived from an EMBL/GenBank/DDBJ whole genome shotgun (WGS) entry which is preliminary data.</text>
</comment>
<dbReference type="AlphaFoldDB" id="A0A2T5YFX6"/>
<dbReference type="InterPro" id="IPR011662">
    <property type="entry name" value="Secretin/TonB_short_N"/>
</dbReference>
<evidence type="ECO:0000256" key="4">
    <source>
        <dbReference type="ARBA" id="ARBA00022496"/>
    </source>
</evidence>
<evidence type="ECO:0000256" key="6">
    <source>
        <dbReference type="ARBA" id="ARBA00022729"/>
    </source>
</evidence>
<dbReference type="GO" id="GO:0015344">
    <property type="term" value="F:siderophore uptake transmembrane transporter activity"/>
    <property type="evidence" value="ECO:0007669"/>
    <property type="project" value="TreeGrafter"/>
</dbReference>
<dbReference type="SMART" id="SM00965">
    <property type="entry name" value="STN"/>
    <property type="match status" value="1"/>
</dbReference>
<dbReference type="Gene3D" id="2.60.40.1120">
    <property type="entry name" value="Carboxypeptidase-like, regulatory domain"/>
    <property type="match status" value="1"/>
</dbReference>
<keyword evidence="11 12" id="KW-0998">Cell outer membrane</keyword>
<keyword evidence="4" id="KW-0406">Ion transport</keyword>